<evidence type="ECO:0000256" key="16">
    <source>
        <dbReference type="RuleBase" id="RU366012"/>
    </source>
</evidence>
<comment type="catalytic activity">
    <reaction evidence="12">
        <text>L-proline(in) + Na(+)(in) = L-proline(out) + Na(+)(out)</text>
        <dbReference type="Rhea" id="RHEA:28967"/>
        <dbReference type="ChEBI" id="CHEBI:29101"/>
        <dbReference type="ChEBI" id="CHEBI:60039"/>
    </reaction>
</comment>
<keyword evidence="6 16" id="KW-0769">Symport</keyword>
<dbReference type="NCBIfam" id="TIGR02121">
    <property type="entry name" value="Na_Pro_sym"/>
    <property type="match status" value="1"/>
</dbReference>
<keyword evidence="7 16" id="KW-1133">Transmembrane helix</keyword>
<evidence type="ECO:0000256" key="4">
    <source>
        <dbReference type="ARBA" id="ARBA00022475"/>
    </source>
</evidence>
<dbReference type="InterPro" id="IPR001734">
    <property type="entry name" value="Na/solute_symporter"/>
</dbReference>
<dbReference type="GO" id="GO:0015193">
    <property type="term" value="F:L-proline transmembrane transporter activity"/>
    <property type="evidence" value="ECO:0007669"/>
    <property type="project" value="TreeGrafter"/>
</dbReference>
<gene>
    <name evidence="17" type="primary">putP</name>
    <name evidence="17" type="ORF">NOG11_13480</name>
</gene>
<dbReference type="InterPro" id="IPR050277">
    <property type="entry name" value="Sodium:Solute_Symporter"/>
</dbReference>
<dbReference type="RefSeq" id="WP_256620307.1">
    <property type="nucleotide sequence ID" value="NZ_JANIBC010000017.1"/>
</dbReference>
<dbReference type="AlphaFoldDB" id="A0A9X2RJY7"/>
<keyword evidence="3 16" id="KW-0813">Transport</keyword>
<evidence type="ECO:0000256" key="8">
    <source>
        <dbReference type="ARBA" id="ARBA00023053"/>
    </source>
</evidence>
<dbReference type="NCBIfam" id="TIGR00813">
    <property type="entry name" value="sss"/>
    <property type="match status" value="1"/>
</dbReference>
<evidence type="ECO:0000313" key="17">
    <source>
        <dbReference type="EMBL" id="MCQ8186391.1"/>
    </source>
</evidence>
<feature type="transmembrane region" description="Helical" evidence="16">
    <location>
        <begin position="280"/>
        <end position="303"/>
    </location>
</feature>
<evidence type="ECO:0000256" key="13">
    <source>
        <dbReference type="ARBA" id="ARBA00067214"/>
    </source>
</evidence>
<dbReference type="CDD" id="cd11475">
    <property type="entry name" value="SLC5sbd_PutP"/>
    <property type="match status" value="1"/>
</dbReference>
<dbReference type="Proteomes" id="UP001142610">
    <property type="component" value="Unassembled WGS sequence"/>
</dbReference>
<dbReference type="InterPro" id="IPR038377">
    <property type="entry name" value="Na/Glc_symporter_sf"/>
</dbReference>
<comment type="caution">
    <text evidence="16">Lacks conserved residue(s) required for the propagation of feature annotation.</text>
</comment>
<dbReference type="PROSITE" id="PS50283">
    <property type="entry name" value="NA_SOLUT_SYMP_3"/>
    <property type="match status" value="1"/>
</dbReference>
<keyword evidence="10 16" id="KW-0472">Membrane</keyword>
<evidence type="ECO:0000256" key="7">
    <source>
        <dbReference type="ARBA" id="ARBA00022989"/>
    </source>
</evidence>
<keyword evidence="11 16" id="KW-0739">Sodium transport</keyword>
<dbReference type="GO" id="GO:0005298">
    <property type="term" value="F:proline:sodium symporter activity"/>
    <property type="evidence" value="ECO:0007669"/>
    <property type="project" value="UniProtKB-UniRule"/>
</dbReference>
<comment type="subcellular location">
    <subcellularLocation>
        <location evidence="16">Cell inner membrane</location>
        <topology evidence="16">Multi-pass membrane protein</topology>
    </subcellularLocation>
    <subcellularLocation>
        <location evidence="1">Cell membrane</location>
        <topology evidence="1">Multi-pass membrane protein</topology>
    </subcellularLocation>
</comment>
<evidence type="ECO:0000256" key="15">
    <source>
        <dbReference type="RuleBase" id="RU362091"/>
    </source>
</evidence>
<keyword evidence="16" id="KW-0997">Cell inner membrane</keyword>
<evidence type="ECO:0000256" key="6">
    <source>
        <dbReference type="ARBA" id="ARBA00022847"/>
    </source>
</evidence>
<evidence type="ECO:0000256" key="5">
    <source>
        <dbReference type="ARBA" id="ARBA00022692"/>
    </source>
</evidence>
<comment type="caution">
    <text evidence="17">The sequence shown here is derived from an EMBL/GenBank/DDBJ whole genome shotgun (WGS) entry which is preliminary data.</text>
</comment>
<feature type="transmembrane region" description="Helical" evidence="16">
    <location>
        <begin position="6"/>
        <end position="24"/>
    </location>
</feature>
<dbReference type="PROSITE" id="PS00456">
    <property type="entry name" value="NA_SOLUT_SYMP_1"/>
    <property type="match status" value="1"/>
</dbReference>
<keyword evidence="16" id="KW-0029">Amino-acid transport</keyword>
<feature type="transmembrane region" description="Helical" evidence="16">
    <location>
        <begin position="194"/>
        <end position="218"/>
    </location>
</feature>
<dbReference type="GO" id="GO:0031402">
    <property type="term" value="F:sodium ion binding"/>
    <property type="evidence" value="ECO:0007669"/>
    <property type="project" value="UniProtKB-UniRule"/>
</dbReference>
<proteinExistence type="inferred from homology"/>
<feature type="transmembrane region" description="Helical" evidence="16">
    <location>
        <begin position="413"/>
        <end position="437"/>
    </location>
</feature>
<dbReference type="GO" id="GO:0015824">
    <property type="term" value="P:proline transport"/>
    <property type="evidence" value="ECO:0007669"/>
    <property type="project" value="UniProtKB-UniRule"/>
</dbReference>
<keyword evidence="18" id="KW-1185">Reference proteome</keyword>
<dbReference type="Pfam" id="PF00474">
    <property type="entry name" value="SSF"/>
    <property type="match status" value="1"/>
</dbReference>
<dbReference type="GO" id="GO:0005886">
    <property type="term" value="C:plasma membrane"/>
    <property type="evidence" value="ECO:0007669"/>
    <property type="project" value="UniProtKB-SubCell"/>
</dbReference>
<evidence type="ECO:0000256" key="9">
    <source>
        <dbReference type="ARBA" id="ARBA00023065"/>
    </source>
</evidence>
<keyword evidence="9 16" id="KW-0406">Ion transport</keyword>
<dbReference type="EMBL" id="JANIBC010000017">
    <property type="protein sequence ID" value="MCQ8186391.1"/>
    <property type="molecule type" value="Genomic_DNA"/>
</dbReference>
<dbReference type="PROSITE" id="PS00457">
    <property type="entry name" value="NA_SOLUT_SYMP_2"/>
    <property type="match status" value="1"/>
</dbReference>
<keyword evidence="8 16" id="KW-0915">Sodium</keyword>
<evidence type="ECO:0000256" key="12">
    <source>
        <dbReference type="ARBA" id="ARBA00033708"/>
    </source>
</evidence>
<accession>A0A9X2RJY7</accession>
<dbReference type="PANTHER" id="PTHR48086:SF3">
    <property type="entry name" value="SODIUM_PROLINE SYMPORTER"/>
    <property type="match status" value="1"/>
</dbReference>
<name>A0A9X2RJY7_9PROT</name>
<comment type="similarity">
    <text evidence="2 15">Belongs to the sodium:solute symporter (SSF) (TC 2.A.21) family.</text>
</comment>
<feature type="transmembrane region" description="Helical" evidence="16">
    <location>
        <begin position="387"/>
        <end position="407"/>
    </location>
</feature>
<protein>
    <recommendedName>
        <fullName evidence="13 16">Sodium/proline symporter</fullName>
    </recommendedName>
    <alternativeName>
        <fullName evidence="14 16">Proline permease</fullName>
    </alternativeName>
</protein>
<evidence type="ECO:0000256" key="10">
    <source>
        <dbReference type="ARBA" id="ARBA00023136"/>
    </source>
</evidence>
<evidence type="ECO:0000313" key="18">
    <source>
        <dbReference type="Proteomes" id="UP001142610"/>
    </source>
</evidence>
<organism evidence="17 18">
    <name type="scientific">Parvularcula maris</name>
    <dbReference type="NCBI Taxonomy" id="2965077"/>
    <lineage>
        <taxon>Bacteria</taxon>
        <taxon>Pseudomonadati</taxon>
        <taxon>Pseudomonadota</taxon>
        <taxon>Alphaproteobacteria</taxon>
        <taxon>Parvularculales</taxon>
        <taxon>Parvularculaceae</taxon>
        <taxon>Parvularcula</taxon>
    </lineage>
</organism>
<evidence type="ECO:0000256" key="2">
    <source>
        <dbReference type="ARBA" id="ARBA00006434"/>
    </source>
</evidence>
<comment type="function">
    <text evidence="16">Catalyzes the sodium-dependent uptake of extracellular L-proline.</text>
</comment>
<dbReference type="Gene3D" id="1.20.1730.10">
    <property type="entry name" value="Sodium/glucose cotransporter"/>
    <property type="match status" value="1"/>
</dbReference>
<evidence type="ECO:0000256" key="14">
    <source>
        <dbReference type="ARBA" id="ARBA00082709"/>
    </source>
</evidence>
<dbReference type="FunFam" id="1.20.1730.10:FF:000002">
    <property type="entry name" value="Sodium/proline symporter"/>
    <property type="match status" value="1"/>
</dbReference>
<sequence length="513" mass="54406">MNVEALVSLGLYFLLMLGIGYYAYRRSTDDSAGYLLGGRQLGPAVGALSAGASDMSGWMLLGLPGAIFVSGLSASWIAVGLLVGAFLNYLLVAPRLRVYTEMADDAITIPDYFEKRFGDTSRVLRVLSAVVIIIFFTVYTSSGMVAGGKLFEASFGLDYRLGLFLTAGVVVAYTLFGGFLAVSLTDFVQGCIMFAALILVPVATLMVLGGIGEAAAALHNENPALLSMMREATSDGSSQAIGGIALVSLLAWGLGYFGQPHIIVRFMAIRSVKDMAMTRHIGMSWMLISVLGAVGVGLAGRAYREEEPGELLSYLAERGGAERFDPETIFILLSQVLFHPLVAGFLLAAILAAIMSTISSQLLVSSSSLTEDLYKIFLKRDASEKQLVTIGRVSVLGVALVAILLAFDRSSNILTLVSNAWFGFGSAFGPVILLSLFWKRMNRAGALAGMVTGAAVVLLWIYGPEGSHQALAAILPGFALSTLATIGASLLTTEPNRPTLDRHAEVKAVVRNA</sequence>
<feature type="transmembrane region" description="Helical" evidence="16">
    <location>
        <begin position="444"/>
        <end position="463"/>
    </location>
</feature>
<feature type="transmembrane region" description="Helical" evidence="16">
    <location>
        <begin position="123"/>
        <end position="141"/>
    </location>
</feature>
<evidence type="ECO:0000256" key="11">
    <source>
        <dbReference type="ARBA" id="ARBA00023201"/>
    </source>
</evidence>
<dbReference type="InterPro" id="IPR018212">
    <property type="entry name" value="Na/solute_symporter_CS"/>
</dbReference>
<dbReference type="PANTHER" id="PTHR48086">
    <property type="entry name" value="SODIUM/PROLINE SYMPORTER-RELATED"/>
    <property type="match status" value="1"/>
</dbReference>
<evidence type="ECO:0000256" key="3">
    <source>
        <dbReference type="ARBA" id="ARBA00022448"/>
    </source>
</evidence>
<feature type="transmembrane region" description="Helical" evidence="16">
    <location>
        <begin position="161"/>
        <end position="182"/>
    </location>
</feature>
<feature type="transmembrane region" description="Helical" evidence="16">
    <location>
        <begin position="238"/>
        <end position="259"/>
    </location>
</feature>
<dbReference type="InterPro" id="IPR011851">
    <property type="entry name" value="Na/Pro_symporter"/>
</dbReference>
<keyword evidence="4" id="KW-1003">Cell membrane</keyword>
<feature type="transmembrane region" description="Helical" evidence="16">
    <location>
        <begin position="74"/>
        <end position="92"/>
    </location>
</feature>
<evidence type="ECO:0000256" key="1">
    <source>
        <dbReference type="ARBA" id="ARBA00004651"/>
    </source>
</evidence>
<feature type="transmembrane region" description="Helical" evidence="16">
    <location>
        <begin position="469"/>
        <end position="492"/>
    </location>
</feature>
<keyword evidence="5 16" id="KW-0812">Transmembrane</keyword>
<reference evidence="17" key="1">
    <citation type="submission" date="2022-07" db="EMBL/GenBank/DDBJ databases">
        <title>Parvularcula maris sp. nov., an algicidal bacterium isolated from seawater.</title>
        <authorList>
            <person name="Li F."/>
        </authorList>
    </citation>
    <scope>NUCLEOTIDE SEQUENCE</scope>
    <source>
        <strain evidence="17">BGMRC 0090</strain>
    </source>
</reference>